<accession>A0A2Z6RVM7</accession>
<name>A0A2Z6RVM7_9GLOM</name>
<gene>
    <name evidence="2" type="ORF">RCL2_001504300</name>
    <name evidence="1" type="ORF">RclHR1_06770014</name>
</gene>
<sequence>MILIKSAGESLAEIKIGSTFGHVYNNNRIIHAICHNCPYLKYLKLVLLNDNISEFEKLLINCHYLNGLFIIIDSLVAFNWDNLFKILTNSSPNSLFKFKIYSYVATNLKSLKQFFENWKDKHPMLLHLSRVKNVDDLIVKYMKKGRVKKYINNVYFDEGFEWI</sequence>
<evidence type="ECO:0000313" key="1">
    <source>
        <dbReference type="EMBL" id="GBC06331.1"/>
    </source>
</evidence>
<dbReference type="EMBL" id="BEXD01004067">
    <property type="protein sequence ID" value="GBC06331.1"/>
    <property type="molecule type" value="Genomic_DNA"/>
</dbReference>
<evidence type="ECO:0000313" key="2">
    <source>
        <dbReference type="EMBL" id="GES88079.1"/>
    </source>
</evidence>
<reference evidence="1 3" key="1">
    <citation type="submission" date="2017-11" db="EMBL/GenBank/DDBJ databases">
        <title>The genome of Rhizophagus clarus HR1 reveals common genetic basis of auxotrophy among arbuscular mycorrhizal fungi.</title>
        <authorList>
            <person name="Kobayashi Y."/>
        </authorList>
    </citation>
    <scope>NUCLEOTIDE SEQUENCE [LARGE SCALE GENOMIC DNA]</scope>
    <source>
        <strain evidence="1 3">HR1</strain>
    </source>
</reference>
<comment type="caution">
    <text evidence="1">The sequence shown here is derived from an EMBL/GenBank/DDBJ whole genome shotgun (WGS) entry which is preliminary data.</text>
</comment>
<dbReference type="Proteomes" id="UP000615446">
    <property type="component" value="Unassembled WGS sequence"/>
</dbReference>
<organism evidence="1 3">
    <name type="scientific">Rhizophagus clarus</name>
    <dbReference type="NCBI Taxonomy" id="94130"/>
    <lineage>
        <taxon>Eukaryota</taxon>
        <taxon>Fungi</taxon>
        <taxon>Fungi incertae sedis</taxon>
        <taxon>Mucoromycota</taxon>
        <taxon>Glomeromycotina</taxon>
        <taxon>Glomeromycetes</taxon>
        <taxon>Glomerales</taxon>
        <taxon>Glomeraceae</taxon>
        <taxon>Rhizophagus</taxon>
    </lineage>
</organism>
<dbReference type="OrthoDB" id="2446655at2759"/>
<reference evidence="2" key="2">
    <citation type="submission" date="2019-10" db="EMBL/GenBank/DDBJ databases">
        <title>Conservation and host-specific expression of non-tandemly repeated heterogenous ribosome RNA gene in arbuscular mycorrhizal fungi.</title>
        <authorList>
            <person name="Maeda T."/>
            <person name="Kobayashi Y."/>
            <person name="Nakagawa T."/>
            <person name="Ezawa T."/>
            <person name="Yamaguchi K."/>
            <person name="Bino T."/>
            <person name="Nishimoto Y."/>
            <person name="Shigenobu S."/>
            <person name="Kawaguchi M."/>
        </authorList>
    </citation>
    <scope>NUCLEOTIDE SEQUENCE</scope>
    <source>
        <strain evidence="2">HR1</strain>
    </source>
</reference>
<evidence type="ECO:0000313" key="3">
    <source>
        <dbReference type="Proteomes" id="UP000247702"/>
    </source>
</evidence>
<keyword evidence="3" id="KW-1185">Reference proteome</keyword>
<proteinExistence type="predicted"/>
<protein>
    <submittedName>
        <fullName evidence="1">Uncharacterized protein</fullName>
    </submittedName>
</protein>
<dbReference type="AlphaFoldDB" id="A0A2Z6RVM7"/>
<dbReference type="EMBL" id="BLAL01000175">
    <property type="protein sequence ID" value="GES88079.1"/>
    <property type="molecule type" value="Genomic_DNA"/>
</dbReference>
<dbReference type="Proteomes" id="UP000247702">
    <property type="component" value="Unassembled WGS sequence"/>
</dbReference>